<organism evidence="2 3">
    <name type="scientific">Streptomyces litmocidini</name>
    <dbReference type="NCBI Taxonomy" id="67318"/>
    <lineage>
        <taxon>Bacteria</taxon>
        <taxon>Bacillati</taxon>
        <taxon>Actinomycetota</taxon>
        <taxon>Actinomycetes</taxon>
        <taxon>Kitasatosporales</taxon>
        <taxon>Streptomycetaceae</taxon>
        <taxon>Streptomyces</taxon>
    </lineage>
</organism>
<keyword evidence="3" id="KW-1185">Reference proteome</keyword>
<dbReference type="Proteomes" id="UP001611339">
    <property type="component" value="Unassembled WGS sequence"/>
</dbReference>
<evidence type="ECO:0000313" key="2">
    <source>
        <dbReference type="EMBL" id="MFI1713066.1"/>
    </source>
</evidence>
<accession>A0ABW7U5J0</accession>
<sequence>MTRRAREPLETPPRGDGDVPVIAFLDQPGKQWTDSGESHDDRGLKNRPTGDVRRVPVPPQLVRVFREHIDTFGTAGDGRLFSGENGGVVSSTCYRAWQEAREPTLPPAVRKWRIGGSKTYCGSTGDQAGRLSGRLEFPDRAQGNCTVLYRDGRPDLIGYWGVTADWSDRVASS</sequence>
<reference evidence="2 3" key="1">
    <citation type="submission" date="2024-10" db="EMBL/GenBank/DDBJ databases">
        <title>The Natural Products Discovery Center: Release of the First 8490 Sequenced Strains for Exploring Actinobacteria Biosynthetic Diversity.</title>
        <authorList>
            <person name="Kalkreuter E."/>
            <person name="Kautsar S.A."/>
            <person name="Yang D."/>
            <person name="Bader C.D."/>
            <person name="Teijaro C.N."/>
            <person name="Fluegel L."/>
            <person name="Davis C.M."/>
            <person name="Simpson J.R."/>
            <person name="Lauterbach L."/>
            <person name="Steele A.D."/>
            <person name="Gui C."/>
            <person name="Meng S."/>
            <person name="Li G."/>
            <person name="Viehrig K."/>
            <person name="Ye F."/>
            <person name="Su P."/>
            <person name="Kiefer A.F."/>
            <person name="Nichols A."/>
            <person name="Cepeda A.J."/>
            <person name="Yan W."/>
            <person name="Fan B."/>
            <person name="Jiang Y."/>
            <person name="Adhikari A."/>
            <person name="Zheng C.-J."/>
            <person name="Schuster L."/>
            <person name="Cowan T.M."/>
            <person name="Smanski M.J."/>
            <person name="Chevrette M.G."/>
            <person name="De Carvalho L.P.S."/>
            <person name="Shen B."/>
        </authorList>
    </citation>
    <scope>NUCLEOTIDE SEQUENCE [LARGE SCALE GENOMIC DNA]</scope>
    <source>
        <strain evidence="2 3">NPDC020602</strain>
    </source>
</reference>
<gene>
    <name evidence="2" type="ORF">ACH407_05705</name>
</gene>
<proteinExistence type="predicted"/>
<feature type="compositionally biased region" description="Basic and acidic residues" evidence="1">
    <location>
        <begin position="36"/>
        <end position="54"/>
    </location>
</feature>
<feature type="region of interest" description="Disordered" evidence="1">
    <location>
        <begin position="1"/>
        <end position="54"/>
    </location>
</feature>
<feature type="compositionally biased region" description="Basic and acidic residues" evidence="1">
    <location>
        <begin position="1"/>
        <end position="17"/>
    </location>
</feature>
<evidence type="ECO:0000256" key="1">
    <source>
        <dbReference type="SAM" id="MobiDB-lite"/>
    </source>
</evidence>
<evidence type="ECO:0000313" key="3">
    <source>
        <dbReference type="Proteomes" id="UP001611339"/>
    </source>
</evidence>
<dbReference type="RefSeq" id="WP_398707450.1">
    <property type="nucleotide sequence ID" value="NZ_JBIRUI010000002.1"/>
</dbReference>
<protein>
    <submittedName>
        <fullName evidence="2">Uncharacterized protein</fullName>
    </submittedName>
</protein>
<dbReference type="EMBL" id="JBIRUI010000002">
    <property type="protein sequence ID" value="MFI1713066.1"/>
    <property type="molecule type" value="Genomic_DNA"/>
</dbReference>
<name>A0ABW7U5J0_9ACTN</name>
<comment type="caution">
    <text evidence="2">The sequence shown here is derived from an EMBL/GenBank/DDBJ whole genome shotgun (WGS) entry which is preliminary data.</text>
</comment>